<dbReference type="AlphaFoldDB" id="A0A1U7I5J7"/>
<dbReference type="Proteomes" id="UP000185860">
    <property type="component" value="Unassembled WGS sequence"/>
</dbReference>
<dbReference type="OrthoDB" id="9800707at2"/>
<gene>
    <name evidence="1" type="ORF">NIES2119_28495</name>
</gene>
<comment type="caution">
    <text evidence="1">The sequence shown here is derived from an EMBL/GenBank/DDBJ whole genome shotgun (WGS) entry which is preliminary data.</text>
</comment>
<sequence length="73" mass="8357">MNALPEIEAAIKQLPENDVRQLAGWIQNYLNEKWDRQMQEDFAAGKLDALIAKAEADIAENNVRDLDEILDNF</sequence>
<dbReference type="RefSeq" id="WP_073596875.1">
    <property type="nucleotide sequence ID" value="NZ_MRCE01000049.1"/>
</dbReference>
<evidence type="ECO:0000313" key="1">
    <source>
        <dbReference type="EMBL" id="OKH31548.1"/>
    </source>
</evidence>
<dbReference type="EMBL" id="MRCE01000049">
    <property type="protein sequence ID" value="OKH31548.1"/>
    <property type="molecule type" value="Genomic_DNA"/>
</dbReference>
<organism evidence="1 2">
    <name type="scientific">[Phormidium ambiguum] IAM M-71</name>
    <dbReference type="NCBI Taxonomy" id="454136"/>
    <lineage>
        <taxon>Bacteria</taxon>
        <taxon>Bacillati</taxon>
        <taxon>Cyanobacteriota</taxon>
        <taxon>Cyanophyceae</taxon>
        <taxon>Oscillatoriophycideae</taxon>
        <taxon>Aerosakkonematales</taxon>
        <taxon>Aerosakkonemataceae</taxon>
        <taxon>Floridanema</taxon>
    </lineage>
</organism>
<protein>
    <submittedName>
        <fullName evidence="1">Uncharacterized protein</fullName>
    </submittedName>
</protein>
<evidence type="ECO:0000313" key="2">
    <source>
        <dbReference type="Proteomes" id="UP000185860"/>
    </source>
</evidence>
<name>A0A1U7I5J7_9CYAN</name>
<reference evidence="1 2" key="1">
    <citation type="submission" date="2016-11" db="EMBL/GenBank/DDBJ databases">
        <title>Draft Genome Sequences of Nine Cyanobacterial Strains from Diverse Habitats.</title>
        <authorList>
            <person name="Zhu T."/>
            <person name="Hou S."/>
            <person name="Lu X."/>
            <person name="Hess W.R."/>
        </authorList>
    </citation>
    <scope>NUCLEOTIDE SEQUENCE [LARGE SCALE GENOMIC DNA]</scope>
    <source>
        <strain evidence="1 2">IAM M-71</strain>
    </source>
</reference>
<proteinExistence type="predicted"/>
<dbReference type="STRING" id="454136.NIES2119_28495"/>
<accession>A0A1U7I5J7</accession>